<keyword evidence="6 16" id="KW-0436">Ligase</keyword>
<evidence type="ECO:0000256" key="3">
    <source>
        <dbReference type="ARBA" id="ARBA00010871"/>
    </source>
</evidence>
<evidence type="ECO:0000256" key="7">
    <source>
        <dbReference type="ARBA" id="ARBA00022723"/>
    </source>
</evidence>
<feature type="active site" evidence="17">
    <location>
        <position position="136"/>
    </location>
</feature>
<feature type="binding site" evidence="18">
    <location>
        <position position="258"/>
    </location>
    <ligand>
        <name>Mg(2+)</name>
        <dbReference type="ChEBI" id="CHEBI:18420"/>
        <label>2</label>
    </ligand>
</feature>
<name>A0A238YFA5_9BACT</name>
<evidence type="ECO:0000313" key="22">
    <source>
        <dbReference type="Proteomes" id="UP000198405"/>
    </source>
</evidence>
<evidence type="ECO:0000256" key="17">
    <source>
        <dbReference type="PIRSR" id="PIRSR039102-1"/>
    </source>
</evidence>
<dbReference type="InterPro" id="IPR013815">
    <property type="entry name" value="ATP_grasp_subdomain_1"/>
</dbReference>
<dbReference type="PANTHER" id="PTHR23132">
    <property type="entry name" value="D-ALANINE--D-ALANINE LIGASE"/>
    <property type="match status" value="1"/>
</dbReference>
<dbReference type="GO" id="GO:0008360">
    <property type="term" value="P:regulation of cell shape"/>
    <property type="evidence" value="ECO:0007669"/>
    <property type="project" value="UniProtKB-KW"/>
</dbReference>
<evidence type="ECO:0000256" key="6">
    <source>
        <dbReference type="ARBA" id="ARBA00022598"/>
    </source>
</evidence>
<feature type="binding site" evidence="18">
    <location>
        <position position="256"/>
    </location>
    <ligand>
        <name>Mg(2+)</name>
        <dbReference type="ChEBI" id="CHEBI:18420"/>
        <label>2</label>
    </ligand>
</feature>
<organism evidence="21 22">
    <name type="scientific">Desulfurobacterium atlanticum</name>
    <dbReference type="NCBI Taxonomy" id="240169"/>
    <lineage>
        <taxon>Bacteria</taxon>
        <taxon>Pseudomonadati</taxon>
        <taxon>Aquificota</taxon>
        <taxon>Aquificia</taxon>
        <taxon>Desulfurobacteriales</taxon>
        <taxon>Desulfurobacteriaceae</taxon>
        <taxon>Desulfurobacterium</taxon>
    </lineage>
</organism>
<evidence type="ECO:0000256" key="8">
    <source>
        <dbReference type="ARBA" id="ARBA00022741"/>
    </source>
</evidence>
<dbReference type="PROSITE" id="PS50975">
    <property type="entry name" value="ATP_GRASP"/>
    <property type="match status" value="1"/>
</dbReference>
<dbReference type="InterPro" id="IPR000291">
    <property type="entry name" value="D-Ala_lig_Van_CS"/>
</dbReference>
<evidence type="ECO:0000256" key="16">
    <source>
        <dbReference type="HAMAP-Rule" id="MF_00047"/>
    </source>
</evidence>
<comment type="pathway">
    <text evidence="16">Cell wall biogenesis; peptidoglycan biosynthesis.</text>
</comment>
<dbReference type="PROSITE" id="PS00843">
    <property type="entry name" value="DALA_DALA_LIGASE_1"/>
    <property type="match status" value="1"/>
</dbReference>
<keyword evidence="22" id="KW-1185">Reference proteome</keyword>
<evidence type="ECO:0000256" key="1">
    <source>
        <dbReference type="ARBA" id="ARBA00001936"/>
    </source>
</evidence>
<comment type="similarity">
    <text evidence="3 16">Belongs to the D-alanine--D-alanine ligase family.</text>
</comment>
<dbReference type="NCBIfam" id="TIGR01205">
    <property type="entry name" value="D_ala_D_alaTIGR"/>
    <property type="match status" value="1"/>
</dbReference>
<dbReference type="InterPro" id="IPR016185">
    <property type="entry name" value="PreATP-grasp_dom_sf"/>
</dbReference>
<feature type="active site" evidence="17">
    <location>
        <position position="267"/>
    </location>
</feature>
<comment type="catalytic activity">
    <reaction evidence="15 16">
        <text>2 D-alanine + ATP = D-alanyl-D-alanine + ADP + phosphate + H(+)</text>
        <dbReference type="Rhea" id="RHEA:11224"/>
        <dbReference type="ChEBI" id="CHEBI:15378"/>
        <dbReference type="ChEBI" id="CHEBI:30616"/>
        <dbReference type="ChEBI" id="CHEBI:43474"/>
        <dbReference type="ChEBI" id="CHEBI:57416"/>
        <dbReference type="ChEBI" id="CHEBI:57822"/>
        <dbReference type="ChEBI" id="CHEBI:456216"/>
        <dbReference type="EC" id="6.3.2.4"/>
    </reaction>
</comment>
<keyword evidence="7 18" id="KW-0479">Metal-binding</keyword>
<keyword evidence="8 19" id="KW-0547">Nucleotide-binding</keyword>
<dbReference type="PIRSF" id="PIRSF039102">
    <property type="entry name" value="Ddl/VanB"/>
    <property type="match status" value="1"/>
</dbReference>
<dbReference type="Pfam" id="PF07478">
    <property type="entry name" value="Dala_Dala_lig_C"/>
    <property type="match status" value="1"/>
</dbReference>
<keyword evidence="11 16" id="KW-0133">Cell shape</keyword>
<dbReference type="Gene3D" id="3.40.50.20">
    <property type="match status" value="1"/>
</dbReference>
<dbReference type="Gene3D" id="3.30.1490.20">
    <property type="entry name" value="ATP-grasp fold, A domain"/>
    <property type="match status" value="1"/>
</dbReference>
<feature type="binding site" evidence="18">
    <location>
        <position position="256"/>
    </location>
    <ligand>
        <name>Mg(2+)</name>
        <dbReference type="ChEBI" id="CHEBI:18420"/>
        <label>1</label>
    </ligand>
</feature>
<dbReference type="GO" id="GO:0005737">
    <property type="term" value="C:cytoplasm"/>
    <property type="evidence" value="ECO:0007669"/>
    <property type="project" value="UniProtKB-SubCell"/>
</dbReference>
<dbReference type="AlphaFoldDB" id="A0A238YFA5"/>
<comment type="cofactor">
    <cofactor evidence="1">
        <name>Mn(2+)</name>
        <dbReference type="ChEBI" id="CHEBI:29035"/>
    </cofactor>
</comment>
<keyword evidence="5 16" id="KW-0963">Cytoplasm</keyword>
<dbReference type="GO" id="GO:0008716">
    <property type="term" value="F:D-alanine-D-alanine ligase activity"/>
    <property type="evidence" value="ECO:0007669"/>
    <property type="project" value="UniProtKB-UniRule"/>
</dbReference>
<accession>A0A238YFA5</accession>
<evidence type="ECO:0000256" key="9">
    <source>
        <dbReference type="ARBA" id="ARBA00022840"/>
    </source>
</evidence>
<dbReference type="GO" id="GO:0005524">
    <property type="term" value="F:ATP binding"/>
    <property type="evidence" value="ECO:0007669"/>
    <property type="project" value="UniProtKB-UniRule"/>
</dbReference>
<evidence type="ECO:0000313" key="21">
    <source>
        <dbReference type="EMBL" id="SNR69740.1"/>
    </source>
</evidence>
<dbReference type="GO" id="GO:0009252">
    <property type="term" value="P:peptidoglycan biosynthetic process"/>
    <property type="evidence" value="ECO:0007669"/>
    <property type="project" value="UniProtKB-UniRule"/>
</dbReference>
<evidence type="ECO:0000256" key="5">
    <source>
        <dbReference type="ARBA" id="ARBA00022490"/>
    </source>
</evidence>
<dbReference type="PROSITE" id="PS00844">
    <property type="entry name" value="DALA_DALA_LIGASE_2"/>
    <property type="match status" value="1"/>
</dbReference>
<evidence type="ECO:0000256" key="2">
    <source>
        <dbReference type="ARBA" id="ARBA00004496"/>
    </source>
</evidence>
<gene>
    <name evidence="16" type="primary">ddl</name>
    <name evidence="21" type="ORF">SAMN06265340_103102</name>
</gene>
<dbReference type="Proteomes" id="UP000198405">
    <property type="component" value="Unassembled WGS sequence"/>
</dbReference>
<dbReference type="FunFam" id="3.30.470.20:FF:000008">
    <property type="entry name" value="D-alanine--D-alanine ligase"/>
    <property type="match status" value="1"/>
</dbReference>
<evidence type="ECO:0000256" key="10">
    <source>
        <dbReference type="ARBA" id="ARBA00022842"/>
    </source>
</evidence>
<keyword evidence="12 16" id="KW-0573">Peptidoglycan synthesis</keyword>
<dbReference type="SMART" id="SM01209">
    <property type="entry name" value="GARS_A"/>
    <property type="match status" value="1"/>
</dbReference>
<keyword evidence="14 16" id="KW-0961">Cell wall biogenesis/degradation</keyword>
<evidence type="ECO:0000256" key="11">
    <source>
        <dbReference type="ARBA" id="ARBA00022960"/>
    </source>
</evidence>
<comment type="function">
    <text evidence="16">Cell wall formation.</text>
</comment>
<dbReference type="EC" id="6.3.2.4" evidence="4 16"/>
<sequence length="290" mass="32259">MIVILKGGPSPEAEISRKSAESITRALTSLGYNTIEMEFDENCVKKLIEIKPEKVFIALHGVPGEDGSVQGLLETIKIPYTGCNVETSAICIDKDTTKRILKTHGIPVPAGRTFYKEDKVEWLEFPCVVKPARTGSTVGISLVKKKEELNNAVELAFKYDSKILIEEYIEGRELTIPVLNGKPLPIVEIVTESGFYDYNSKYKSSSTQYKVPAKISEKVREKIEKIAIKTFKVLECRGAIRIDFRLNSMNIPYLLEVNTIPGMTERSLLPKSAAAAGISFEQLIEEILNG</sequence>
<dbReference type="SUPFAM" id="SSF52440">
    <property type="entry name" value="PreATP-grasp domain"/>
    <property type="match status" value="1"/>
</dbReference>
<keyword evidence="13 18" id="KW-0464">Manganese</keyword>
<proteinExistence type="inferred from homology"/>
<evidence type="ECO:0000259" key="20">
    <source>
        <dbReference type="PROSITE" id="PS50975"/>
    </source>
</evidence>
<protein>
    <recommendedName>
        <fullName evidence="4 16">D-alanine--D-alanine ligase</fullName>
        <ecNumber evidence="4 16">6.3.2.4</ecNumber>
    </recommendedName>
    <alternativeName>
        <fullName evidence="16">D-Ala-D-Ala ligase</fullName>
    </alternativeName>
    <alternativeName>
        <fullName evidence="16">D-alanylalanine synthetase</fullName>
    </alternativeName>
</protein>
<evidence type="ECO:0000256" key="13">
    <source>
        <dbReference type="ARBA" id="ARBA00023211"/>
    </source>
</evidence>
<dbReference type="Pfam" id="PF01820">
    <property type="entry name" value="Dala_Dala_lig_N"/>
    <property type="match status" value="1"/>
</dbReference>
<evidence type="ECO:0000256" key="4">
    <source>
        <dbReference type="ARBA" id="ARBA00012216"/>
    </source>
</evidence>
<keyword evidence="10 18" id="KW-0460">Magnesium</keyword>
<dbReference type="GO" id="GO:0071555">
    <property type="term" value="P:cell wall organization"/>
    <property type="evidence" value="ECO:0007669"/>
    <property type="project" value="UniProtKB-KW"/>
</dbReference>
<evidence type="ECO:0000256" key="15">
    <source>
        <dbReference type="ARBA" id="ARBA00047614"/>
    </source>
</evidence>
<dbReference type="InterPro" id="IPR005905">
    <property type="entry name" value="D_ala_D_ala"/>
</dbReference>
<feature type="binding site" evidence="18">
    <location>
        <position position="243"/>
    </location>
    <ligand>
        <name>Mg(2+)</name>
        <dbReference type="ChEBI" id="CHEBI:18420"/>
        <label>1</label>
    </ligand>
</feature>
<dbReference type="InterPro" id="IPR011095">
    <property type="entry name" value="Dala_Dala_lig_C"/>
</dbReference>
<dbReference type="GO" id="GO:0046872">
    <property type="term" value="F:metal ion binding"/>
    <property type="evidence" value="ECO:0007669"/>
    <property type="project" value="UniProtKB-KW"/>
</dbReference>
<comment type="cofactor">
    <cofactor evidence="18">
        <name>Mg(2+)</name>
        <dbReference type="ChEBI" id="CHEBI:18420"/>
    </cofactor>
    <cofactor evidence="18">
        <name>Mn(2+)</name>
        <dbReference type="ChEBI" id="CHEBI:29035"/>
    </cofactor>
    <text evidence="18">Binds 2 magnesium or manganese ions per subunit.</text>
</comment>
<evidence type="ECO:0000256" key="19">
    <source>
        <dbReference type="PROSITE-ProRule" id="PRU00409"/>
    </source>
</evidence>
<evidence type="ECO:0000256" key="14">
    <source>
        <dbReference type="ARBA" id="ARBA00023316"/>
    </source>
</evidence>
<comment type="subcellular location">
    <subcellularLocation>
        <location evidence="2 16">Cytoplasm</location>
    </subcellularLocation>
</comment>
<dbReference type="SUPFAM" id="SSF56059">
    <property type="entry name" value="Glutathione synthetase ATP-binding domain-like"/>
    <property type="match status" value="1"/>
</dbReference>
<evidence type="ECO:0000256" key="18">
    <source>
        <dbReference type="PIRSR" id="PIRSR039102-3"/>
    </source>
</evidence>
<dbReference type="UniPathway" id="UPA00219"/>
<dbReference type="InterPro" id="IPR011761">
    <property type="entry name" value="ATP-grasp"/>
</dbReference>
<dbReference type="RefSeq" id="WP_089322649.1">
    <property type="nucleotide sequence ID" value="NZ_FZOB01000003.1"/>
</dbReference>
<dbReference type="NCBIfam" id="NF002378">
    <property type="entry name" value="PRK01372.1"/>
    <property type="match status" value="1"/>
</dbReference>
<dbReference type="Gene3D" id="3.30.470.20">
    <property type="entry name" value="ATP-grasp fold, B domain"/>
    <property type="match status" value="1"/>
</dbReference>
<dbReference type="EMBL" id="FZOB01000003">
    <property type="protein sequence ID" value="SNR69740.1"/>
    <property type="molecule type" value="Genomic_DNA"/>
</dbReference>
<dbReference type="PANTHER" id="PTHR23132:SF23">
    <property type="entry name" value="D-ALANINE--D-ALANINE LIGASE B"/>
    <property type="match status" value="1"/>
</dbReference>
<keyword evidence="9 19" id="KW-0067">ATP-binding</keyword>
<evidence type="ECO:0000256" key="12">
    <source>
        <dbReference type="ARBA" id="ARBA00022984"/>
    </source>
</evidence>
<dbReference type="OrthoDB" id="9813261at2"/>
<dbReference type="InterPro" id="IPR011127">
    <property type="entry name" value="Dala_Dala_lig_N"/>
</dbReference>
<feature type="domain" description="ATP-grasp" evidence="20">
    <location>
        <begin position="98"/>
        <end position="289"/>
    </location>
</feature>
<reference evidence="22" key="1">
    <citation type="submission" date="2017-06" db="EMBL/GenBank/DDBJ databases">
        <authorList>
            <person name="Varghese N."/>
            <person name="Submissions S."/>
        </authorList>
    </citation>
    <scope>NUCLEOTIDE SEQUENCE [LARGE SCALE GENOMIC DNA]</scope>
    <source>
        <strain evidence="22">DSM 15668</strain>
    </source>
</reference>
<feature type="active site" evidence="17">
    <location>
        <position position="12"/>
    </location>
</feature>
<dbReference type="HAMAP" id="MF_00047">
    <property type="entry name" value="Dala_Dala_lig"/>
    <property type="match status" value="1"/>
</dbReference>